<evidence type="ECO:0000313" key="1">
    <source>
        <dbReference type="EMBL" id="CEG49739.1"/>
    </source>
</evidence>
<name>A0A0N7L8F6_PLAHL</name>
<dbReference type="GeneID" id="36410267"/>
<dbReference type="Proteomes" id="UP000054928">
    <property type="component" value="Unassembled WGS sequence"/>
</dbReference>
<organism evidence="1 2">
    <name type="scientific">Plasmopara halstedii</name>
    <name type="common">Downy mildew of sunflower</name>
    <dbReference type="NCBI Taxonomy" id="4781"/>
    <lineage>
        <taxon>Eukaryota</taxon>
        <taxon>Sar</taxon>
        <taxon>Stramenopiles</taxon>
        <taxon>Oomycota</taxon>
        <taxon>Peronosporomycetes</taxon>
        <taxon>Peronosporales</taxon>
        <taxon>Peronosporaceae</taxon>
        <taxon>Plasmopara</taxon>
    </lineage>
</organism>
<evidence type="ECO:0000313" key="2">
    <source>
        <dbReference type="Proteomes" id="UP000054928"/>
    </source>
</evidence>
<keyword evidence="2" id="KW-1185">Reference proteome</keyword>
<dbReference type="EMBL" id="CCYD01003090">
    <property type="protein sequence ID" value="CEG49739.1"/>
    <property type="molecule type" value="Genomic_DNA"/>
</dbReference>
<dbReference type="AlphaFoldDB" id="A0A0N7L8F6"/>
<reference evidence="2" key="1">
    <citation type="submission" date="2014-09" db="EMBL/GenBank/DDBJ databases">
        <authorList>
            <person name="Sharma Rahul"/>
            <person name="Thines Marco"/>
        </authorList>
    </citation>
    <scope>NUCLEOTIDE SEQUENCE [LARGE SCALE GENOMIC DNA]</scope>
</reference>
<dbReference type="RefSeq" id="XP_024586108.1">
    <property type="nucleotide sequence ID" value="XM_024720961.2"/>
</dbReference>
<protein>
    <submittedName>
        <fullName evidence="1">Uncharacterized protein</fullName>
    </submittedName>
</protein>
<accession>A0A0N7L8F6</accession>
<sequence>MGESYDRDVMMKHRENEGSSICSCCLDVQSYSHSLIQKFLIEKFKARWQDGRIGCCWWSCTGKRQQIYCWRLRETANSSSVVPYQFIVFN</sequence>
<proteinExistence type="predicted"/>